<dbReference type="AlphaFoldDB" id="Q2CCV1"/>
<dbReference type="PROSITE" id="PS51257">
    <property type="entry name" value="PROKAR_LIPOPROTEIN"/>
    <property type="match status" value="1"/>
</dbReference>
<dbReference type="HOGENOM" id="CLU_2035623_0_0_5"/>
<gene>
    <name evidence="2" type="ORF">OG2516_09765</name>
</gene>
<name>Q2CCV1_OCEGH</name>
<feature type="signal peptide" evidence="1">
    <location>
        <begin position="1"/>
        <end position="15"/>
    </location>
</feature>
<dbReference type="OrthoDB" id="8724542at2"/>
<organism evidence="2 3">
    <name type="scientific">Oceanicola granulosus (strain ATCC BAA-861 / DSM 15982 / KCTC 12143 / HTCC2516)</name>
    <dbReference type="NCBI Taxonomy" id="314256"/>
    <lineage>
        <taxon>Bacteria</taxon>
        <taxon>Pseudomonadati</taxon>
        <taxon>Pseudomonadota</taxon>
        <taxon>Alphaproteobacteria</taxon>
        <taxon>Rhodobacterales</taxon>
        <taxon>Roseobacteraceae</taxon>
        <taxon>Oceanicola</taxon>
    </lineage>
</organism>
<evidence type="ECO:0008006" key="4">
    <source>
        <dbReference type="Google" id="ProtNLM"/>
    </source>
</evidence>
<feature type="chain" id="PRO_5013288688" description="Peptidase inhibitor I78 family protein" evidence="1">
    <location>
        <begin position="16"/>
        <end position="121"/>
    </location>
</feature>
<dbReference type="Proteomes" id="UP000003635">
    <property type="component" value="Unassembled WGS sequence"/>
</dbReference>
<evidence type="ECO:0000256" key="1">
    <source>
        <dbReference type="SAM" id="SignalP"/>
    </source>
</evidence>
<accession>Q2CCV1</accession>
<keyword evidence="1" id="KW-0732">Signal</keyword>
<evidence type="ECO:0000313" key="3">
    <source>
        <dbReference type="Proteomes" id="UP000003635"/>
    </source>
</evidence>
<proteinExistence type="predicted"/>
<dbReference type="STRING" id="314256.OG2516_09765"/>
<evidence type="ECO:0000313" key="2">
    <source>
        <dbReference type="EMBL" id="EAR50522.1"/>
    </source>
</evidence>
<reference evidence="2 3" key="1">
    <citation type="journal article" date="2010" name="J. Bacteriol.">
        <title>Genome sequences of Oceanicola granulosus HTCC2516(T) and Oceanicola batsensis HTCC2597(TDelta).</title>
        <authorList>
            <person name="Thrash J.C."/>
            <person name="Cho J.C."/>
            <person name="Vergin K.L."/>
            <person name="Giovannoni S.J."/>
        </authorList>
    </citation>
    <scope>NUCLEOTIDE SEQUENCE [LARGE SCALE GENOMIC DNA]</scope>
    <source>
        <strain evidence="3">ATCC BAA-861 / DSM 15982 / KCTC 12143 / HTCC2516</strain>
    </source>
</reference>
<dbReference type="EMBL" id="AAOT01000027">
    <property type="protein sequence ID" value="EAR50522.1"/>
    <property type="molecule type" value="Genomic_DNA"/>
</dbReference>
<sequence>MNIKLALLLPAFALAACDEMPVSTGAEEVSMAAPVVVPFVPRQPEVNDPSDPCFAGSYLDLLGRNVDNTIIQPPGGLRIDRPGLLEAAFDTAEPLPAEERVPTRLSVRVDAAGTIEQVYCG</sequence>
<comment type="caution">
    <text evidence="2">The sequence shown here is derived from an EMBL/GenBank/DDBJ whole genome shotgun (WGS) entry which is preliminary data.</text>
</comment>
<keyword evidence="3" id="KW-1185">Reference proteome</keyword>
<protein>
    <recommendedName>
        <fullName evidence="4">Peptidase inhibitor I78 family protein</fullName>
    </recommendedName>
</protein>
<dbReference type="RefSeq" id="WP_007255474.1">
    <property type="nucleotide sequence ID" value="NZ_CH724107.1"/>
</dbReference>